<evidence type="ECO:0000313" key="4">
    <source>
        <dbReference type="Proteomes" id="UP000621436"/>
    </source>
</evidence>
<comment type="caution">
    <text evidence="3">The sequence shown here is derived from an EMBL/GenBank/DDBJ whole genome shotgun (WGS) entry which is preliminary data.</text>
</comment>
<dbReference type="PROSITE" id="PS00785">
    <property type="entry name" value="5_NUCLEOTIDASE_1"/>
    <property type="match status" value="1"/>
</dbReference>
<proteinExistence type="inferred from homology"/>
<dbReference type="GO" id="GO:0046872">
    <property type="term" value="F:metal ion binding"/>
    <property type="evidence" value="ECO:0007669"/>
    <property type="project" value="InterPro"/>
</dbReference>
<dbReference type="Pfam" id="PF00149">
    <property type="entry name" value="Metallophos"/>
    <property type="match status" value="1"/>
</dbReference>
<protein>
    <submittedName>
        <fullName evidence="3">Bifunctional metallophosphatase/5'-nucleotidase</fullName>
    </submittedName>
</protein>
<dbReference type="Gene3D" id="3.60.21.10">
    <property type="match status" value="1"/>
</dbReference>
<feature type="domain" description="Calcineurin-like phosphoesterase" evidence="2">
    <location>
        <begin position="34"/>
        <end position="234"/>
    </location>
</feature>
<dbReference type="EMBL" id="JADPIE010000007">
    <property type="protein sequence ID" value="MBF8437781.1"/>
    <property type="molecule type" value="Genomic_DNA"/>
</dbReference>
<keyword evidence="4" id="KW-1185">Reference proteome</keyword>
<comment type="similarity">
    <text evidence="1">Belongs to the 5'-nucleotidase family.</text>
</comment>
<reference evidence="3" key="1">
    <citation type="submission" date="2020-11" db="EMBL/GenBank/DDBJ databases">
        <title>Halonatronomonas betainensis gen. nov., sp. nov. a novel haloalkaliphilic representative of the family Halanaerobiacae capable of betaine degradation.</title>
        <authorList>
            <person name="Boltyanskaya Y."/>
            <person name="Kevbrin V."/>
            <person name="Detkova E."/>
            <person name="Grouzdev D.S."/>
            <person name="Koziaeva V."/>
            <person name="Zhilina T."/>
        </authorList>
    </citation>
    <scope>NUCLEOTIDE SEQUENCE</scope>
    <source>
        <strain evidence="3">Z-7014</strain>
    </source>
</reference>
<dbReference type="InterPro" id="IPR029052">
    <property type="entry name" value="Metallo-depent_PP-like"/>
</dbReference>
<name>A0A931ATT4_9FIRM</name>
<dbReference type="Proteomes" id="UP000621436">
    <property type="component" value="Unassembled WGS sequence"/>
</dbReference>
<evidence type="ECO:0000313" key="3">
    <source>
        <dbReference type="EMBL" id="MBF8437781.1"/>
    </source>
</evidence>
<dbReference type="GO" id="GO:0016788">
    <property type="term" value="F:hydrolase activity, acting on ester bonds"/>
    <property type="evidence" value="ECO:0007669"/>
    <property type="project" value="InterPro"/>
</dbReference>
<gene>
    <name evidence="3" type="ORF">I0Q91_11855</name>
</gene>
<keyword evidence="1" id="KW-0378">Hydrolase</keyword>
<dbReference type="InterPro" id="IPR004843">
    <property type="entry name" value="Calcineurin-like_PHP"/>
</dbReference>
<dbReference type="PANTHER" id="PTHR11575">
    <property type="entry name" value="5'-NUCLEOTIDASE-RELATED"/>
    <property type="match status" value="1"/>
</dbReference>
<dbReference type="PANTHER" id="PTHR11575:SF24">
    <property type="entry name" value="5'-NUCLEOTIDASE"/>
    <property type="match status" value="1"/>
</dbReference>
<dbReference type="InterPro" id="IPR006179">
    <property type="entry name" value="5_nucleotidase/apyrase"/>
</dbReference>
<dbReference type="RefSeq" id="WP_270454795.1">
    <property type="nucleotide sequence ID" value="NZ_JADPIE010000007.1"/>
</dbReference>
<dbReference type="InterPro" id="IPR006146">
    <property type="entry name" value="5'-Nucleotdase_CS"/>
</dbReference>
<dbReference type="SUPFAM" id="SSF56300">
    <property type="entry name" value="Metallo-dependent phosphatases"/>
    <property type="match status" value="1"/>
</dbReference>
<organism evidence="3 4">
    <name type="scientific">Halonatronomonas betaini</name>
    <dbReference type="NCBI Taxonomy" id="2778430"/>
    <lineage>
        <taxon>Bacteria</taxon>
        <taxon>Bacillati</taxon>
        <taxon>Bacillota</taxon>
        <taxon>Clostridia</taxon>
        <taxon>Halanaerobiales</taxon>
        <taxon>Halarsenatibacteraceae</taxon>
        <taxon>Halonatronomonas</taxon>
    </lineage>
</organism>
<evidence type="ECO:0000256" key="1">
    <source>
        <dbReference type="RuleBase" id="RU362119"/>
    </source>
</evidence>
<sequence length="309" mass="34623">MKLTRKLLIISFVMVFAVMSISMVGYGAGDDLIVLHTNDIHGRIEIGDDYMGFPYIASVIEEYRQNYEHVLVMDAGDTIHGRPITDRLYGESTVELMNFIGYDVMVPGNHDFNFGYERLLELEEIMEFDLVAANVEKDGELLFNPYVIREVGDYTIGIFGLATSATYSTTHPDNIRGIDFTDMAEATERYVDVLRNDYGVDMVIGLGHIGLSASSDVVTQVAGVDLFVDGHSHSLLREGEWHDDTLIVQANEYTKYLGKVEIGLGADRPEMTASVMAFEDVTAEFNPNEEVITMLDDFRAEVRRIMLGN</sequence>
<dbReference type="GO" id="GO:0000166">
    <property type="term" value="F:nucleotide binding"/>
    <property type="evidence" value="ECO:0007669"/>
    <property type="project" value="UniProtKB-KW"/>
</dbReference>
<accession>A0A931ATT4</accession>
<dbReference type="GO" id="GO:0009166">
    <property type="term" value="P:nucleotide catabolic process"/>
    <property type="evidence" value="ECO:0007669"/>
    <property type="project" value="InterPro"/>
</dbReference>
<keyword evidence="1" id="KW-0547">Nucleotide-binding</keyword>
<dbReference type="PRINTS" id="PR01607">
    <property type="entry name" value="APYRASEFAMLY"/>
</dbReference>
<evidence type="ECO:0000259" key="2">
    <source>
        <dbReference type="Pfam" id="PF00149"/>
    </source>
</evidence>
<dbReference type="AlphaFoldDB" id="A0A931ATT4"/>